<protein>
    <submittedName>
        <fullName evidence="1">Uncharacterized protein</fullName>
    </submittedName>
</protein>
<accession>D7CAV0</accession>
<gene>
    <name evidence="1" type="ordered locus">SBI_05547</name>
</gene>
<evidence type="ECO:0000313" key="1">
    <source>
        <dbReference type="EMBL" id="ADI08667.1"/>
    </source>
</evidence>
<dbReference type="KEGG" id="sbh:SBI_05547"/>
<organism evidence="1 2">
    <name type="scientific">Streptomyces bingchenggensis (strain BCW-1)</name>
    <dbReference type="NCBI Taxonomy" id="749414"/>
    <lineage>
        <taxon>Bacteria</taxon>
        <taxon>Bacillati</taxon>
        <taxon>Actinomycetota</taxon>
        <taxon>Actinomycetes</taxon>
        <taxon>Kitasatosporales</taxon>
        <taxon>Streptomycetaceae</taxon>
        <taxon>Streptomyces</taxon>
    </lineage>
</organism>
<dbReference type="Proteomes" id="UP000000377">
    <property type="component" value="Chromosome"/>
</dbReference>
<keyword evidence="2" id="KW-1185">Reference proteome</keyword>
<reference evidence="1 2" key="1">
    <citation type="journal article" date="2010" name="J. Bacteriol.">
        <title>Genome sequence of the milbemycin-producing bacterium Streptomyces bingchenggensis.</title>
        <authorList>
            <person name="Wang X.J."/>
            <person name="Yan Y.J."/>
            <person name="Zhang B."/>
            <person name="An J."/>
            <person name="Wang J.J."/>
            <person name="Tian J."/>
            <person name="Jiang L."/>
            <person name="Chen Y.H."/>
            <person name="Huang S.X."/>
            <person name="Yin M."/>
            <person name="Zhang J."/>
            <person name="Gao A.L."/>
            <person name="Liu C.X."/>
            <person name="Zhu Z.X."/>
            <person name="Xiang W.S."/>
        </authorList>
    </citation>
    <scope>NUCLEOTIDE SEQUENCE [LARGE SCALE GENOMIC DNA]</scope>
    <source>
        <strain evidence="1 2">BCW-1</strain>
    </source>
</reference>
<dbReference type="HOGENOM" id="CLU_3398691_0_0_11"/>
<dbReference type="STRING" id="749414.SBI_05547"/>
<evidence type="ECO:0000313" key="2">
    <source>
        <dbReference type="Proteomes" id="UP000000377"/>
    </source>
</evidence>
<dbReference type="EMBL" id="CP002047">
    <property type="protein sequence ID" value="ADI08667.1"/>
    <property type="molecule type" value="Genomic_DNA"/>
</dbReference>
<proteinExistence type="predicted"/>
<sequence>MRYVEMRYVERAAPALRVATAETKELEPVEP</sequence>
<dbReference type="AlphaFoldDB" id="D7CAV0"/>
<name>D7CAV0_STRBB</name>